<keyword evidence="11" id="KW-1185">Reference proteome</keyword>
<evidence type="ECO:0000256" key="6">
    <source>
        <dbReference type="SAM" id="MobiDB-lite"/>
    </source>
</evidence>
<proteinExistence type="predicted"/>
<accession>A0A210QHU3</accession>
<evidence type="ECO:0000256" key="7">
    <source>
        <dbReference type="SAM" id="Phobius"/>
    </source>
</evidence>
<keyword evidence="7" id="KW-1133">Transmembrane helix</keyword>
<dbReference type="Proteomes" id="UP000242188">
    <property type="component" value="Unassembled WGS sequence"/>
</dbReference>
<evidence type="ECO:0000256" key="5">
    <source>
        <dbReference type="PROSITE-ProRule" id="PRU00460"/>
    </source>
</evidence>
<keyword evidence="7" id="KW-0472">Membrane</keyword>
<dbReference type="Gene3D" id="2.170.300.10">
    <property type="entry name" value="Tie2 ligand-binding domain superfamily"/>
    <property type="match status" value="3"/>
</dbReference>
<feature type="disulfide bond" evidence="5">
    <location>
        <begin position="183"/>
        <end position="192"/>
    </location>
</feature>
<evidence type="ECO:0000256" key="1">
    <source>
        <dbReference type="ARBA" id="ARBA00022536"/>
    </source>
</evidence>
<comment type="caution">
    <text evidence="10">The sequence shown here is derived from an EMBL/GenBank/DDBJ whole genome shotgun (WGS) entry which is preliminary data.</text>
</comment>
<dbReference type="InterPro" id="IPR042635">
    <property type="entry name" value="MEGF10/SREC1/2-like"/>
</dbReference>
<feature type="signal peptide" evidence="8">
    <location>
        <begin position="1"/>
        <end position="24"/>
    </location>
</feature>
<dbReference type="AlphaFoldDB" id="A0A210QHU3"/>
<reference evidence="10 11" key="1">
    <citation type="journal article" date="2017" name="Nat. Ecol. Evol.">
        <title>Scallop genome provides insights into evolution of bilaterian karyotype and development.</title>
        <authorList>
            <person name="Wang S."/>
            <person name="Zhang J."/>
            <person name="Jiao W."/>
            <person name="Li J."/>
            <person name="Xun X."/>
            <person name="Sun Y."/>
            <person name="Guo X."/>
            <person name="Huan P."/>
            <person name="Dong B."/>
            <person name="Zhang L."/>
            <person name="Hu X."/>
            <person name="Sun X."/>
            <person name="Wang J."/>
            <person name="Zhao C."/>
            <person name="Wang Y."/>
            <person name="Wang D."/>
            <person name="Huang X."/>
            <person name="Wang R."/>
            <person name="Lv J."/>
            <person name="Li Y."/>
            <person name="Zhang Z."/>
            <person name="Liu B."/>
            <person name="Lu W."/>
            <person name="Hui Y."/>
            <person name="Liang J."/>
            <person name="Zhou Z."/>
            <person name="Hou R."/>
            <person name="Li X."/>
            <person name="Liu Y."/>
            <person name="Li H."/>
            <person name="Ning X."/>
            <person name="Lin Y."/>
            <person name="Zhao L."/>
            <person name="Xing Q."/>
            <person name="Dou J."/>
            <person name="Li Y."/>
            <person name="Mao J."/>
            <person name="Guo H."/>
            <person name="Dou H."/>
            <person name="Li T."/>
            <person name="Mu C."/>
            <person name="Jiang W."/>
            <person name="Fu Q."/>
            <person name="Fu X."/>
            <person name="Miao Y."/>
            <person name="Liu J."/>
            <person name="Yu Q."/>
            <person name="Li R."/>
            <person name="Liao H."/>
            <person name="Li X."/>
            <person name="Kong Y."/>
            <person name="Jiang Z."/>
            <person name="Chourrout D."/>
            <person name="Li R."/>
            <person name="Bao Z."/>
        </authorList>
    </citation>
    <scope>NUCLEOTIDE SEQUENCE [LARGE SCALE GENOMIC DNA]</scope>
    <source>
        <strain evidence="10 11">PY_sf001</strain>
    </source>
</reference>
<protein>
    <submittedName>
        <fullName evidence="10">Multiple epidermal growth factor-like domains protein 10</fullName>
    </submittedName>
</protein>
<evidence type="ECO:0000313" key="10">
    <source>
        <dbReference type="EMBL" id="OWF48358.1"/>
    </source>
</evidence>
<feature type="region of interest" description="Disordered" evidence="6">
    <location>
        <begin position="574"/>
        <end position="599"/>
    </location>
</feature>
<dbReference type="SMART" id="SM00180">
    <property type="entry name" value="EGF_Lam"/>
    <property type="match status" value="4"/>
</dbReference>
<dbReference type="PROSITE" id="PS00022">
    <property type="entry name" value="EGF_1"/>
    <property type="match status" value="2"/>
</dbReference>
<evidence type="ECO:0000256" key="3">
    <source>
        <dbReference type="ARBA" id="ARBA00022737"/>
    </source>
</evidence>
<dbReference type="Pfam" id="PF00053">
    <property type="entry name" value="EGF_laminin"/>
    <property type="match status" value="2"/>
</dbReference>
<evidence type="ECO:0000256" key="2">
    <source>
        <dbReference type="ARBA" id="ARBA00022729"/>
    </source>
</evidence>
<dbReference type="InterPro" id="IPR002049">
    <property type="entry name" value="LE_dom"/>
</dbReference>
<dbReference type="PROSITE" id="PS50027">
    <property type="entry name" value="EGF_LAM_2"/>
    <property type="match status" value="1"/>
</dbReference>
<evidence type="ECO:0000313" key="11">
    <source>
        <dbReference type="Proteomes" id="UP000242188"/>
    </source>
</evidence>
<dbReference type="SMART" id="SM00181">
    <property type="entry name" value="EGF"/>
    <property type="match status" value="5"/>
</dbReference>
<dbReference type="EMBL" id="NEDP02003577">
    <property type="protein sequence ID" value="OWF48358.1"/>
    <property type="molecule type" value="Genomic_DNA"/>
</dbReference>
<dbReference type="PANTHER" id="PTHR24043">
    <property type="entry name" value="SCAVENGER RECEPTOR CLASS F"/>
    <property type="match status" value="1"/>
</dbReference>
<dbReference type="GO" id="GO:0005044">
    <property type="term" value="F:scavenger receptor activity"/>
    <property type="evidence" value="ECO:0007669"/>
    <property type="project" value="InterPro"/>
</dbReference>
<feature type="transmembrane region" description="Helical" evidence="7">
    <location>
        <begin position="484"/>
        <end position="507"/>
    </location>
</feature>
<feature type="region of interest" description="Disordered" evidence="6">
    <location>
        <begin position="30"/>
        <end position="56"/>
    </location>
</feature>
<feature type="chain" id="PRO_5013392691" evidence="8">
    <location>
        <begin position="25"/>
        <end position="725"/>
    </location>
</feature>
<organism evidence="10 11">
    <name type="scientific">Mizuhopecten yessoensis</name>
    <name type="common">Japanese scallop</name>
    <name type="synonym">Patinopecten yessoensis</name>
    <dbReference type="NCBI Taxonomy" id="6573"/>
    <lineage>
        <taxon>Eukaryota</taxon>
        <taxon>Metazoa</taxon>
        <taxon>Spiralia</taxon>
        <taxon>Lophotrochozoa</taxon>
        <taxon>Mollusca</taxon>
        <taxon>Bivalvia</taxon>
        <taxon>Autobranchia</taxon>
        <taxon>Pteriomorphia</taxon>
        <taxon>Pectinida</taxon>
        <taxon>Pectinoidea</taxon>
        <taxon>Pectinidae</taxon>
        <taxon>Mizuhopecten</taxon>
    </lineage>
</organism>
<dbReference type="FunFam" id="2.170.300.10:FF:000041">
    <property type="entry name" value="Tyrosine protein kinase receptor tie-1, putative"/>
    <property type="match status" value="1"/>
</dbReference>
<evidence type="ECO:0000256" key="8">
    <source>
        <dbReference type="SAM" id="SignalP"/>
    </source>
</evidence>
<name>A0A210QHU3_MIZYE</name>
<keyword evidence="4 5" id="KW-1015">Disulfide bond</keyword>
<dbReference type="OrthoDB" id="18487at2759"/>
<dbReference type="PANTHER" id="PTHR24043:SF8">
    <property type="entry name" value="EGF-LIKE DOMAIN-CONTAINING PROTEIN"/>
    <property type="match status" value="1"/>
</dbReference>
<feature type="compositionally biased region" description="Polar residues" evidence="6">
    <location>
        <begin position="31"/>
        <end position="56"/>
    </location>
</feature>
<keyword evidence="7" id="KW-0812">Transmembrane</keyword>
<comment type="caution">
    <text evidence="5">Lacks conserved residue(s) required for the propagation of feature annotation.</text>
</comment>
<dbReference type="CDD" id="cd00055">
    <property type="entry name" value="EGF_Lam"/>
    <property type="match status" value="2"/>
</dbReference>
<evidence type="ECO:0000256" key="4">
    <source>
        <dbReference type="ARBA" id="ARBA00023157"/>
    </source>
</evidence>
<evidence type="ECO:0000259" key="9">
    <source>
        <dbReference type="PROSITE" id="PS50027"/>
    </source>
</evidence>
<feature type="domain" description="Laminin EGF-like" evidence="9">
    <location>
        <begin position="164"/>
        <end position="213"/>
    </location>
</feature>
<keyword evidence="2 8" id="KW-0732">Signal</keyword>
<gene>
    <name evidence="10" type="ORF">KP79_PYT18708</name>
</gene>
<keyword evidence="1" id="KW-0245">EGF-like domain</keyword>
<sequence length="725" mass="79007">MSVQRRVLYLIILATYFVLDGLDASDDTTAKPGTTTSLQNTQMTSNGSTPPLQVNATSSSETETDLFLEPKNCTRTKMSTVTVKESFKAKCKTRQQTCSGAWFWKKCRQKDVYRSCDKYRSKTVTRLTTEPICCPGFVPYNDTAAFCVKGCETGKYGDNCTLDCNCTGNTRPDCDISTGDCKCKDGWTGQNCTDVCDEGFYGHSCENACACENNSTCEHVNGTCNCTEPGWIGDTCDTECLEGQYGYYCNQTCSCSPNATCDPHSGECRCIAGLTGDNCTEVCDDGYFGADCQQTCTCLANSTRACDPVHGTCDCIAGLTGQSCAEYCEPGTYGEMCRETCNCTLTEVCHPINGECISRFLCSVNGTANCDLGFGESDCTDIQGNTSLEPLQGNISDILNNPKDICDSDTNQTQFCVPSNETVLCECLAGWTGYSCEQLCPSGMYGSGCRYKCTCDDECDRVDGRCFGAGKSKEQKANQGTSNIGLVLGLVISSIVVICLIVVGVVVHKRKGCKTLRNVQVTIKKTRSTSERSYADNRTYELQQPEIIGSASRGPLMSEDRCYENGGFNEECAREEKSHSRKKATLPSKDTYSPVVKTDDGSYDNFENMRHNGVVDEMYTGQVIDGVYNNLDHRNSGNFNGVDTQDDEYSHVKIAASSDTYDVFKGKGDTTGGDNMYDCSHELSNTYDVFRKKGDTNVIADSMYDTNDSVAAGSQTNTKHNNSPD</sequence>
<keyword evidence="3" id="KW-0677">Repeat</keyword>
<dbReference type="PRINTS" id="PR00011">
    <property type="entry name" value="EGFLAMININ"/>
</dbReference>
<dbReference type="InterPro" id="IPR000742">
    <property type="entry name" value="EGF"/>
</dbReference>
<dbReference type="STRING" id="6573.A0A210QHU3"/>
<keyword evidence="5" id="KW-0424">Laminin EGF-like domain</keyword>